<evidence type="ECO:0000256" key="4">
    <source>
        <dbReference type="ARBA" id="ARBA00022989"/>
    </source>
</evidence>
<feature type="transmembrane region" description="Helical" evidence="6">
    <location>
        <begin position="6"/>
        <end position="28"/>
    </location>
</feature>
<comment type="caution">
    <text evidence="7">The sequence shown here is derived from an EMBL/GenBank/DDBJ whole genome shotgun (WGS) entry which is preliminary data.</text>
</comment>
<feature type="transmembrane region" description="Helical" evidence="6">
    <location>
        <begin position="73"/>
        <end position="92"/>
    </location>
</feature>
<evidence type="ECO:0000256" key="1">
    <source>
        <dbReference type="ARBA" id="ARBA00004651"/>
    </source>
</evidence>
<dbReference type="RefSeq" id="WP_201375839.1">
    <property type="nucleotide sequence ID" value="NZ_BNJG01000003.1"/>
</dbReference>
<evidence type="ECO:0000256" key="2">
    <source>
        <dbReference type="ARBA" id="ARBA00022475"/>
    </source>
</evidence>
<feature type="transmembrane region" description="Helical" evidence="6">
    <location>
        <begin position="148"/>
        <end position="171"/>
    </location>
</feature>
<evidence type="ECO:0000256" key="3">
    <source>
        <dbReference type="ARBA" id="ARBA00022692"/>
    </source>
</evidence>
<sequence length="205" mass="21874">MDIVTFFRTLFIGISIAAAVGPMSLLCIQRTLTRGYLYGLVSGLGIASADGLYASISAFGLTALSNLLINQNWWVHLLGGIFLIYLGCRTALTSPARQAAYSATAANLPGAYVTTLLLTLTNPMTILSFALIFAGIGLGTMSGPLSALAITLTIFLGSLLWWLILVSGVSLLRERLTATWLLWINRLSGCGIALFGLLILLNIKF</sequence>
<protein>
    <submittedName>
        <fullName evidence="7">Lysine transporter LysE</fullName>
    </submittedName>
</protein>
<keyword evidence="5 6" id="KW-0472">Membrane</keyword>
<evidence type="ECO:0000256" key="6">
    <source>
        <dbReference type="SAM" id="Phobius"/>
    </source>
</evidence>
<dbReference type="PANTHER" id="PTHR30086:SF20">
    <property type="entry name" value="ARGININE EXPORTER PROTEIN ARGO-RELATED"/>
    <property type="match status" value="1"/>
</dbReference>
<proteinExistence type="predicted"/>
<feature type="transmembrane region" description="Helical" evidence="6">
    <location>
        <begin position="183"/>
        <end position="203"/>
    </location>
</feature>
<dbReference type="Pfam" id="PF01810">
    <property type="entry name" value="LysE"/>
    <property type="match status" value="1"/>
</dbReference>
<feature type="transmembrane region" description="Helical" evidence="6">
    <location>
        <begin position="35"/>
        <end position="61"/>
    </location>
</feature>
<dbReference type="InterPro" id="IPR001123">
    <property type="entry name" value="LeuE-type"/>
</dbReference>
<evidence type="ECO:0000313" key="8">
    <source>
        <dbReference type="Proteomes" id="UP000654345"/>
    </source>
</evidence>
<name>A0ABQ3V4I2_9CHLR</name>
<dbReference type="EMBL" id="BNJG01000003">
    <property type="protein sequence ID" value="GHO59672.1"/>
    <property type="molecule type" value="Genomic_DNA"/>
</dbReference>
<accession>A0ABQ3V4I2</accession>
<comment type="subcellular location">
    <subcellularLocation>
        <location evidence="1">Cell membrane</location>
        <topology evidence="1">Multi-pass membrane protein</topology>
    </subcellularLocation>
</comment>
<gene>
    <name evidence="7" type="ORF">KSB_81470</name>
</gene>
<reference evidence="7 8" key="1">
    <citation type="journal article" date="2021" name="Int. J. Syst. Evol. Microbiol.">
        <title>Reticulibacter mediterranei gen. nov., sp. nov., within the new family Reticulibacteraceae fam. nov., and Ktedonospora formicarum gen. nov., sp. nov., Ktedonobacter robiniae sp. nov., Dictyobacter formicarum sp. nov. and Dictyobacter arantiisoli sp. nov., belonging to the class Ktedonobacteria.</title>
        <authorList>
            <person name="Yabe S."/>
            <person name="Zheng Y."/>
            <person name="Wang C.M."/>
            <person name="Sakai Y."/>
            <person name="Abe K."/>
            <person name="Yokota A."/>
            <person name="Donadio S."/>
            <person name="Cavaletti L."/>
            <person name="Monciardini P."/>
        </authorList>
    </citation>
    <scope>NUCLEOTIDE SEQUENCE [LARGE SCALE GENOMIC DNA]</scope>
    <source>
        <strain evidence="7 8">SOSP1-30</strain>
    </source>
</reference>
<evidence type="ECO:0000313" key="7">
    <source>
        <dbReference type="EMBL" id="GHO59672.1"/>
    </source>
</evidence>
<organism evidence="7 8">
    <name type="scientific">Ktedonobacter robiniae</name>
    <dbReference type="NCBI Taxonomy" id="2778365"/>
    <lineage>
        <taxon>Bacteria</taxon>
        <taxon>Bacillati</taxon>
        <taxon>Chloroflexota</taxon>
        <taxon>Ktedonobacteria</taxon>
        <taxon>Ktedonobacterales</taxon>
        <taxon>Ktedonobacteraceae</taxon>
        <taxon>Ktedonobacter</taxon>
    </lineage>
</organism>
<dbReference type="PANTHER" id="PTHR30086">
    <property type="entry name" value="ARGININE EXPORTER PROTEIN ARGO"/>
    <property type="match status" value="1"/>
</dbReference>
<dbReference type="Proteomes" id="UP000654345">
    <property type="component" value="Unassembled WGS sequence"/>
</dbReference>
<evidence type="ECO:0000256" key="5">
    <source>
        <dbReference type="ARBA" id="ARBA00023136"/>
    </source>
</evidence>
<keyword evidence="8" id="KW-1185">Reference proteome</keyword>
<keyword evidence="3 6" id="KW-0812">Transmembrane</keyword>
<keyword evidence="2" id="KW-1003">Cell membrane</keyword>
<keyword evidence="4 6" id="KW-1133">Transmembrane helix</keyword>